<dbReference type="RefSeq" id="WP_270453627.1">
    <property type="nucleotide sequence ID" value="NZ_JADPIE010000003.1"/>
</dbReference>
<dbReference type="AlphaFoldDB" id="A0A931ARU6"/>
<keyword evidence="1" id="KW-1133">Transmembrane helix</keyword>
<dbReference type="Proteomes" id="UP000621436">
    <property type="component" value="Unassembled WGS sequence"/>
</dbReference>
<gene>
    <name evidence="2" type="ORF">I0Q91_06490</name>
</gene>
<feature type="transmembrane region" description="Helical" evidence="1">
    <location>
        <begin position="12"/>
        <end position="37"/>
    </location>
</feature>
<evidence type="ECO:0000256" key="1">
    <source>
        <dbReference type="SAM" id="Phobius"/>
    </source>
</evidence>
<name>A0A931ARU6_9FIRM</name>
<evidence type="ECO:0008006" key="4">
    <source>
        <dbReference type="Google" id="ProtNLM"/>
    </source>
</evidence>
<keyword evidence="1" id="KW-0812">Transmembrane</keyword>
<reference evidence="2" key="1">
    <citation type="submission" date="2020-11" db="EMBL/GenBank/DDBJ databases">
        <title>Halonatronomonas betainensis gen. nov., sp. nov. a novel haloalkaliphilic representative of the family Halanaerobiacae capable of betaine degradation.</title>
        <authorList>
            <person name="Boltyanskaya Y."/>
            <person name="Kevbrin V."/>
            <person name="Detkova E."/>
            <person name="Grouzdev D.S."/>
            <person name="Koziaeva V."/>
            <person name="Zhilina T."/>
        </authorList>
    </citation>
    <scope>NUCLEOTIDE SEQUENCE</scope>
    <source>
        <strain evidence="2">Z-7014</strain>
    </source>
</reference>
<protein>
    <recommendedName>
        <fullName evidence="4">Prepilin-type N-terminal cleavage/methylation domain-containing protein</fullName>
    </recommendedName>
</protein>
<keyword evidence="1" id="KW-0472">Membrane</keyword>
<evidence type="ECO:0000313" key="2">
    <source>
        <dbReference type="EMBL" id="MBF8436716.1"/>
    </source>
</evidence>
<comment type="caution">
    <text evidence="2">The sequence shown here is derived from an EMBL/GenBank/DDBJ whole genome shotgun (WGS) entry which is preliminary data.</text>
</comment>
<keyword evidence="3" id="KW-1185">Reference proteome</keyword>
<organism evidence="2 3">
    <name type="scientific">Halonatronomonas betaini</name>
    <dbReference type="NCBI Taxonomy" id="2778430"/>
    <lineage>
        <taxon>Bacteria</taxon>
        <taxon>Bacillati</taxon>
        <taxon>Bacillota</taxon>
        <taxon>Clostridia</taxon>
        <taxon>Halanaerobiales</taxon>
        <taxon>Halarsenatibacteraceae</taxon>
        <taxon>Halonatronomonas</taxon>
    </lineage>
</organism>
<accession>A0A931ARU6</accession>
<proteinExistence type="predicted"/>
<sequence length="151" mass="17024">MRKLKQEDGLTLIEVIIALVLLFALVGGFAGAMLVGLQSEAEVSIRMEANNLASGIVEFIKDNGVPDTAGGEDYETIKYNEFVDNSFNDEDLFFNELDQESSYIKIEEDYDGNVGLYRITVELKWQERGEPRTHRLVTLHSEEQNNESEGD</sequence>
<evidence type="ECO:0000313" key="3">
    <source>
        <dbReference type="Proteomes" id="UP000621436"/>
    </source>
</evidence>
<dbReference type="EMBL" id="JADPIE010000003">
    <property type="protein sequence ID" value="MBF8436716.1"/>
    <property type="molecule type" value="Genomic_DNA"/>
</dbReference>